<feature type="transmembrane region" description="Helical" evidence="1">
    <location>
        <begin position="119"/>
        <end position="139"/>
    </location>
</feature>
<sequence length="192" mass="21368">MSRKKTFFALLLLVLLVSPLALADDYEEEDEYQARYIPLAVLGVAMIAIGVVYYSLTKRKLIITHETSSEWGFKLKMENPYMTVIGPVSPMTVHHFFTITGTVLALIHFSSCNNYTGTAGATGLGMAIVLILLNSTGFIGRHLNRKIISEANGGDMETTKKYVEIYEKWKKVHIMLTVIFVVLLIAHINAVG</sequence>
<keyword evidence="3" id="KW-1185">Reference proteome</keyword>
<feature type="transmembrane region" description="Helical" evidence="1">
    <location>
        <begin position="172"/>
        <end position="190"/>
    </location>
</feature>
<proteinExistence type="predicted"/>
<protein>
    <submittedName>
        <fullName evidence="2">Uncharacterized protein</fullName>
    </submittedName>
</protein>
<gene>
    <name evidence="2" type="ORF">CL1_0210</name>
</gene>
<dbReference type="KEGG" id="thm:CL1_0210"/>
<feature type="transmembrane region" description="Helical" evidence="1">
    <location>
        <begin position="84"/>
        <end position="107"/>
    </location>
</feature>
<keyword evidence="1" id="KW-1133">Transmembrane helix</keyword>
<evidence type="ECO:0000256" key="1">
    <source>
        <dbReference type="SAM" id="Phobius"/>
    </source>
</evidence>
<evidence type="ECO:0000313" key="3">
    <source>
        <dbReference type="Proteomes" id="UP000006064"/>
    </source>
</evidence>
<reference evidence="2 3" key="1">
    <citation type="journal article" date="2012" name="J. Bacteriol.">
        <title>Complete Genome Sequence of the Hyperthermophilic Archaeon Thermococcus sp. Strain CL1, Isolated from a Paralvinella sp. Polychaete Worm Collected from a Hydrothermal Vent.</title>
        <authorList>
            <person name="Jung J.H."/>
            <person name="Holden J.F."/>
            <person name="Seo D.H."/>
            <person name="Park K.H."/>
            <person name="Shin H."/>
            <person name="Ryu S."/>
            <person name="Lee J.H."/>
            <person name="Park C.S."/>
        </authorList>
    </citation>
    <scope>NUCLEOTIDE SEQUENCE [LARGE SCALE GENOMIC DNA]</scope>
    <source>
        <strain evidence="3">DSM 27260 / KACC 17922 / CL1</strain>
    </source>
</reference>
<dbReference type="STRING" id="163003.CL1_0210"/>
<dbReference type="OrthoDB" id="101671at2157"/>
<dbReference type="RefSeq" id="WP_014788063.1">
    <property type="nucleotide sequence ID" value="NC_018015.1"/>
</dbReference>
<dbReference type="EMBL" id="CP003651">
    <property type="protein sequence ID" value="AFL94422.1"/>
    <property type="molecule type" value="Genomic_DNA"/>
</dbReference>
<dbReference type="GeneID" id="13038867"/>
<dbReference type="HOGENOM" id="CLU_1438180_0_0_2"/>
<keyword evidence="1" id="KW-0472">Membrane</keyword>
<evidence type="ECO:0000313" key="2">
    <source>
        <dbReference type="EMBL" id="AFL94422.1"/>
    </source>
</evidence>
<name>I3ZRT8_THECF</name>
<feature type="transmembrane region" description="Helical" evidence="1">
    <location>
        <begin position="33"/>
        <end position="56"/>
    </location>
</feature>
<accession>I3ZRT8</accession>
<organism evidence="2 3">
    <name type="scientific">Thermococcus cleftensis (strain DSM 27260 / KACC 17922 / CL1)</name>
    <dbReference type="NCBI Taxonomy" id="163003"/>
    <lineage>
        <taxon>Archaea</taxon>
        <taxon>Methanobacteriati</taxon>
        <taxon>Methanobacteriota</taxon>
        <taxon>Thermococci</taxon>
        <taxon>Thermococcales</taxon>
        <taxon>Thermococcaceae</taxon>
        <taxon>Thermococcus</taxon>
    </lineage>
</organism>
<keyword evidence="1" id="KW-0812">Transmembrane</keyword>
<dbReference type="AlphaFoldDB" id="I3ZRT8"/>
<dbReference type="Proteomes" id="UP000006064">
    <property type="component" value="Chromosome"/>
</dbReference>